<dbReference type="RefSeq" id="WP_066787838.1">
    <property type="nucleotide sequence ID" value="NZ_LWQS01000057.1"/>
</dbReference>
<dbReference type="InterPro" id="IPR000873">
    <property type="entry name" value="AMP-dep_synth/lig_dom"/>
</dbReference>
<dbReference type="InterPro" id="IPR042099">
    <property type="entry name" value="ANL_N_sf"/>
</dbReference>
<name>A0A178M8Z6_9CHLR</name>
<dbReference type="STRING" id="1707952.A6A03_15090"/>
<proteinExistence type="predicted"/>
<keyword evidence="3" id="KW-1185">Reference proteome</keyword>
<evidence type="ECO:0000313" key="3">
    <source>
        <dbReference type="Proteomes" id="UP000078287"/>
    </source>
</evidence>
<protein>
    <submittedName>
        <fullName evidence="2">CoF synthetase</fullName>
    </submittedName>
</protein>
<dbReference type="Gene3D" id="3.40.50.12780">
    <property type="entry name" value="N-terminal domain of ligase-like"/>
    <property type="match status" value="1"/>
</dbReference>
<comment type="caution">
    <text evidence="2">The sequence shown here is derived from an EMBL/GenBank/DDBJ whole genome shotgun (WGS) entry which is preliminary data.</text>
</comment>
<dbReference type="OrthoDB" id="580775at2"/>
<accession>A0A178M8Z6</accession>
<dbReference type="Gene3D" id="3.30.300.30">
    <property type="match status" value="1"/>
</dbReference>
<dbReference type="Proteomes" id="UP000078287">
    <property type="component" value="Unassembled WGS sequence"/>
</dbReference>
<dbReference type="AlphaFoldDB" id="A0A178M8Z6"/>
<dbReference type="PANTHER" id="PTHR43845">
    <property type="entry name" value="BLR5969 PROTEIN"/>
    <property type="match status" value="1"/>
</dbReference>
<dbReference type="PANTHER" id="PTHR43845:SF1">
    <property type="entry name" value="BLR5969 PROTEIN"/>
    <property type="match status" value="1"/>
</dbReference>
<sequence length="406" mass="44753">MDIQAFYAGFDQRVREIVAFGYEHSPAFRQRMEAAGLTPADIQTTADLSRLPILRKEQLVELQRQGPQLGGMLTVPLSRLRRIFQSPGPIYDPESDEPDPWRWGPAFRAAGFGPNDVVLNCFGYHLTPAGVMFEEGARAVGCAVIPAGIGNQAQQIEAMAHLGVTAYAGLPSYLKALLEKAIEQGHDPRSWPLNKAFVAAEPLPPSLRKLFEEQYGILVYDGYGTAETGNLGYNGPERHGWHLPEDALVQICDLNTGEPVPPGQTGEVVVTLFRRDYILIRFAVGDLSALMVSDEPTVIQTPRLVGWLGRSGESVKVRGLFVHPRHIAEAIRRLEGVQAYQAVVVRENHRDELICRLLPAGDADHASLRDAAAQALHEAIKLHCKVEVVAELPPDAKPFVDQRTWT</sequence>
<dbReference type="Pfam" id="PF00501">
    <property type="entry name" value="AMP-binding"/>
    <property type="match status" value="1"/>
</dbReference>
<evidence type="ECO:0000313" key="2">
    <source>
        <dbReference type="EMBL" id="OAN45230.1"/>
    </source>
</evidence>
<dbReference type="InterPro" id="IPR045851">
    <property type="entry name" value="AMP-bd_C_sf"/>
</dbReference>
<dbReference type="SUPFAM" id="SSF56801">
    <property type="entry name" value="Acetyl-CoA synthetase-like"/>
    <property type="match status" value="1"/>
</dbReference>
<reference evidence="2 3" key="1">
    <citation type="submission" date="2016-04" db="EMBL/GenBank/DDBJ databases">
        <title>Chloroflexus islandicus sp. nov., a thermophilic filamentous anoxygenic phototrophic bacterium from geyser Strokkur (Iceland).</title>
        <authorList>
            <person name="Gaisin V.A."/>
            <person name="Kalashnikov A.M."/>
            <person name="Sukhacheva M.V."/>
            <person name="Grouzdev D.S."/>
            <person name="Ivanov T.M."/>
            <person name="Kuznetsov B."/>
            <person name="Gorlenko V.M."/>
        </authorList>
    </citation>
    <scope>NUCLEOTIDE SEQUENCE [LARGE SCALE GENOMIC DNA]</scope>
    <source>
        <strain evidence="3">isl-2</strain>
    </source>
</reference>
<gene>
    <name evidence="2" type="ORF">A6A03_15090</name>
</gene>
<evidence type="ECO:0000259" key="1">
    <source>
        <dbReference type="Pfam" id="PF00501"/>
    </source>
</evidence>
<dbReference type="EMBL" id="LWQS01000057">
    <property type="protein sequence ID" value="OAN45230.1"/>
    <property type="molecule type" value="Genomic_DNA"/>
</dbReference>
<feature type="domain" description="AMP-dependent synthetase/ligase" evidence="1">
    <location>
        <begin position="112"/>
        <end position="270"/>
    </location>
</feature>
<organism evidence="2 3">
    <name type="scientific">Chloroflexus islandicus</name>
    <dbReference type="NCBI Taxonomy" id="1707952"/>
    <lineage>
        <taxon>Bacteria</taxon>
        <taxon>Bacillati</taxon>
        <taxon>Chloroflexota</taxon>
        <taxon>Chloroflexia</taxon>
        <taxon>Chloroflexales</taxon>
        <taxon>Chloroflexineae</taxon>
        <taxon>Chloroflexaceae</taxon>
        <taxon>Chloroflexus</taxon>
    </lineage>
</organism>